<comment type="caution">
    <text evidence="1">The sequence shown here is derived from an EMBL/GenBank/DDBJ whole genome shotgun (WGS) entry which is preliminary data.</text>
</comment>
<dbReference type="AlphaFoldDB" id="A0A1B7HT92"/>
<name>A0A1B7HT92_9ENTR</name>
<organism evidence="1 2">
    <name type="scientific">Buttiauxella noackiae ATCC 51607</name>
    <dbReference type="NCBI Taxonomy" id="1354255"/>
    <lineage>
        <taxon>Bacteria</taxon>
        <taxon>Pseudomonadati</taxon>
        <taxon>Pseudomonadota</taxon>
        <taxon>Gammaproteobacteria</taxon>
        <taxon>Enterobacterales</taxon>
        <taxon>Enterobacteriaceae</taxon>
        <taxon>Buttiauxella</taxon>
    </lineage>
</organism>
<dbReference type="RefSeq" id="WP_064554443.1">
    <property type="nucleotide sequence ID" value="NZ_LXEO01000017.1"/>
</dbReference>
<proteinExistence type="predicted"/>
<dbReference type="PATRIC" id="fig|1354255.3.peg.1740"/>
<dbReference type="EMBL" id="LXEO01000017">
    <property type="protein sequence ID" value="OAT18859.1"/>
    <property type="molecule type" value="Genomic_DNA"/>
</dbReference>
<reference evidence="1 2" key="1">
    <citation type="submission" date="2016-04" db="EMBL/GenBank/DDBJ databases">
        <title>ATOL: Assembling a taxonomically balanced genome-scale reconstruction of the evolutionary history of the Enterobacteriaceae.</title>
        <authorList>
            <person name="Plunkett G.III."/>
            <person name="Neeno-Eckwall E.C."/>
            <person name="Glasner J.D."/>
            <person name="Perna N.T."/>
        </authorList>
    </citation>
    <scope>NUCLEOTIDE SEQUENCE [LARGE SCALE GENOMIC DNA]</scope>
    <source>
        <strain evidence="1 2">ATCC 51607</strain>
    </source>
</reference>
<evidence type="ECO:0000313" key="2">
    <source>
        <dbReference type="Proteomes" id="UP000078286"/>
    </source>
</evidence>
<gene>
    <name evidence="1" type="ORF">M979_1683</name>
</gene>
<dbReference type="InterPro" id="IPR019289">
    <property type="entry name" value="Phage_tail_E/E"/>
</dbReference>
<sequence>MSNAKKYKNTSDNPNIVTLVKPIKRGDIVIETLTLIKPTAGTLRGVSLADVASSDVNALIKVLPRMTYPSLTESDVIAMELPDMMTLAAKVIGFLAPASAV</sequence>
<accession>A0A1B7HT92</accession>
<dbReference type="Proteomes" id="UP000078286">
    <property type="component" value="Unassembled WGS sequence"/>
</dbReference>
<dbReference type="Pfam" id="PF10109">
    <property type="entry name" value="Phage_TAC_7"/>
    <property type="match status" value="1"/>
</dbReference>
<evidence type="ECO:0000313" key="1">
    <source>
        <dbReference type="EMBL" id="OAT18859.1"/>
    </source>
</evidence>
<keyword evidence="2" id="KW-1185">Reference proteome</keyword>
<protein>
    <submittedName>
        <fullName evidence="1">Tail protein</fullName>
    </submittedName>
</protein>